<feature type="compositionally biased region" description="Pro residues" evidence="1">
    <location>
        <begin position="88"/>
        <end position="101"/>
    </location>
</feature>
<name>A0A545UTK9_9HYPO</name>
<dbReference type="AlphaFoldDB" id="A0A545UTK9"/>
<feature type="compositionally biased region" description="Basic and acidic residues" evidence="1">
    <location>
        <begin position="15"/>
        <end position="28"/>
    </location>
</feature>
<protein>
    <submittedName>
        <fullName evidence="2">Uncharacterized protein</fullName>
    </submittedName>
</protein>
<keyword evidence="3" id="KW-1185">Reference proteome</keyword>
<organism evidence="2 3">
    <name type="scientific">Cordyceps javanica</name>
    <dbReference type="NCBI Taxonomy" id="43265"/>
    <lineage>
        <taxon>Eukaryota</taxon>
        <taxon>Fungi</taxon>
        <taxon>Dikarya</taxon>
        <taxon>Ascomycota</taxon>
        <taxon>Pezizomycotina</taxon>
        <taxon>Sordariomycetes</taxon>
        <taxon>Hypocreomycetidae</taxon>
        <taxon>Hypocreales</taxon>
        <taxon>Cordycipitaceae</taxon>
        <taxon>Cordyceps</taxon>
    </lineage>
</organism>
<dbReference type="EMBL" id="SPUK01000014">
    <property type="protein sequence ID" value="TQV92802.1"/>
    <property type="molecule type" value="Genomic_DNA"/>
</dbReference>
<dbReference type="Proteomes" id="UP000315783">
    <property type="component" value="Unassembled WGS sequence"/>
</dbReference>
<evidence type="ECO:0000313" key="2">
    <source>
        <dbReference type="EMBL" id="TQV92802.1"/>
    </source>
</evidence>
<comment type="caution">
    <text evidence="2">The sequence shown here is derived from an EMBL/GenBank/DDBJ whole genome shotgun (WGS) entry which is preliminary data.</text>
</comment>
<feature type="compositionally biased region" description="Basic and acidic residues" evidence="1">
    <location>
        <begin position="35"/>
        <end position="48"/>
    </location>
</feature>
<proteinExistence type="predicted"/>
<accession>A0A545UTK9</accession>
<sequence>MDNGDAEPEALSGDAIHRNGETSTHAEPEAPSSDAVHRNSETSTHEEPQASTRVAFALDQHDPTRTVRHPRVHQHHRQRQAQHHHDLPPPYSAHGLPPPLHFPHETRSRRMTPDEVLEWRRTVLPSCPAPALTVDPVVDGRIVAPSPPPTVTGVDLATLVHERLRQEQLERRERRRERGRRVVQVLWRCVGLIVEGVWAVVDLVVAGWEAARERFRKRPEQGTETPGNLQFWG</sequence>
<reference evidence="2 3" key="1">
    <citation type="journal article" date="2019" name="Appl. Microbiol. Biotechnol.">
        <title>Genome sequence of Isaria javanica and comparative genome analysis insights into family S53 peptidase evolution in fungal entomopathogens.</title>
        <authorList>
            <person name="Lin R."/>
            <person name="Zhang X."/>
            <person name="Xin B."/>
            <person name="Zou M."/>
            <person name="Gao Y."/>
            <person name="Qin F."/>
            <person name="Hu Q."/>
            <person name="Xie B."/>
            <person name="Cheng X."/>
        </authorList>
    </citation>
    <scope>NUCLEOTIDE SEQUENCE [LARGE SCALE GENOMIC DNA]</scope>
    <source>
        <strain evidence="2 3">IJ1G</strain>
    </source>
</reference>
<feature type="region of interest" description="Disordered" evidence="1">
    <location>
        <begin position="1"/>
        <end position="106"/>
    </location>
</feature>
<feature type="compositionally biased region" description="Basic residues" evidence="1">
    <location>
        <begin position="66"/>
        <end position="82"/>
    </location>
</feature>
<evidence type="ECO:0000313" key="3">
    <source>
        <dbReference type="Proteomes" id="UP000315783"/>
    </source>
</evidence>
<evidence type="ECO:0000256" key="1">
    <source>
        <dbReference type="SAM" id="MobiDB-lite"/>
    </source>
</evidence>
<gene>
    <name evidence="2" type="ORF">IF1G_08726</name>
</gene>